<evidence type="ECO:0000313" key="3">
    <source>
        <dbReference type="Proteomes" id="UP000075502"/>
    </source>
</evidence>
<dbReference type="Proteomes" id="UP000075502">
    <property type="component" value="Unassembled WGS sequence"/>
</dbReference>
<proteinExistence type="predicted"/>
<evidence type="ECO:0000313" key="2">
    <source>
        <dbReference type="EMBL" id="KYG06983.1"/>
    </source>
</evidence>
<sequence length="90" mass="9325">MPAPGSVVSASSRSLDSAGSRSSARPEDGFARSGSLGGSRRSRPLAELGTTEGDDRGSPRSDADCLLFMRQDLQTNGSDGRISRPTPIST</sequence>
<reference evidence="2 3" key="1">
    <citation type="submission" date="2014-02" db="EMBL/GenBank/DDBJ databases">
        <title>The small core and large imbalanced accessory genome model reveals a collaborative survival strategy of Sorangium cellulosum strains in nature.</title>
        <authorList>
            <person name="Han K."/>
            <person name="Peng R."/>
            <person name="Blom J."/>
            <person name="Li Y.-Z."/>
        </authorList>
    </citation>
    <scope>NUCLEOTIDE SEQUENCE [LARGE SCALE GENOMIC DNA]</scope>
    <source>
        <strain evidence="2 3">So0007-03</strain>
    </source>
</reference>
<organism evidence="2 3">
    <name type="scientific">Sorangium cellulosum</name>
    <name type="common">Polyangium cellulosum</name>
    <dbReference type="NCBI Taxonomy" id="56"/>
    <lineage>
        <taxon>Bacteria</taxon>
        <taxon>Pseudomonadati</taxon>
        <taxon>Myxococcota</taxon>
        <taxon>Polyangia</taxon>
        <taxon>Polyangiales</taxon>
        <taxon>Polyangiaceae</taxon>
        <taxon>Sorangium</taxon>
    </lineage>
</organism>
<dbReference type="AlphaFoldDB" id="A0A150TQJ8"/>
<comment type="caution">
    <text evidence="2">The sequence shown here is derived from an EMBL/GenBank/DDBJ whole genome shotgun (WGS) entry which is preliminary data.</text>
</comment>
<feature type="region of interest" description="Disordered" evidence="1">
    <location>
        <begin position="1"/>
        <end position="90"/>
    </location>
</feature>
<dbReference type="EMBL" id="JEME01001500">
    <property type="protein sequence ID" value="KYG06983.1"/>
    <property type="molecule type" value="Genomic_DNA"/>
</dbReference>
<gene>
    <name evidence="2" type="ORF">BE21_31715</name>
</gene>
<feature type="compositionally biased region" description="Basic and acidic residues" evidence="1">
    <location>
        <begin position="53"/>
        <end position="63"/>
    </location>
</feature>
<evidence type="ECO:0000256" key="1">
    <source>
        <dbReference type="SAM" id="MobiDB-lite"/>
    </source>
</evidence>
<accession>A0A150TQJ8</accession>
<protein>
    <submittedName>
        <fullName evidence="2">Uncharacterized protein</fullName>
    </submittedName>
</protein>
<name>A0A150TQJ8_SORCE</name>
<feature type="compositionally biased region" description="Low complexity" evidence="1">
    <location>
        <begin position="1"/>
        <end position="23"/>
    </location>
</feature>